<dbReference type="EMBL" id="JAVDNV010000013">
    <property type="protein sequence ID" value="MDQ2310977.1"/>
    <property type="molecule type" value="Genomic_DNA"/>
</dbReference>
<accession>A0AAW8HR90</accession>
<gene>
    <name evidence="3" type="ORF">RBJ30_17990</name>
</gene>
<comment type="caution">
    <text evidence="3">The sequence shown here is derived from an EMBL/GenBank/DDBJ whole genome shotgun (WGS) entry which is preliminary data.</text>
</comment>
<evidence type="ECO:0000313" key="4">
    <source>
        <dbReference type="Proteomes" id="UP001236270"/>
    </source>
</evidence>
<dbReference type="SUPFAM" id="SSF54427">
    <property type="entry name" value="NTF2-like"/>
    <property type="match status" value="1"/>
</dbReference>
<dbReference type="GO" id="GO:0030638">
    <property type="term" value="P:polyketide metabolic process"/>
    <property type="evidence" value="ECO:0007669"/>
    <property type="project" value="InterPro"/>
</dbReference>
<sequence length="157" mass="17445">MRTIRICPGRLCALIVGIAMAAVSHPAHSAGEPEAENNRQIVTQFAYTFYSQKDVKKAFTTWVAENYIQHNPGIADGRTAAIQALTPLFSSPHNQFAIEKILVDGNLAAIHVRATDGVRKQTVSVVDMYRLDNGKIVEHWDVLQDVPRHSKNAHPMF</sequence>
<evidence type="ECO:0000259" key="2">
    <source>
        <dbReference type="Pfam" id="PF12680"/>
    </source>
</evidence>
<feature type="signal peptide" evidence="1">
    <location>
        <begin position="1"/>
        <end position="21"/>
    </location>
</feature>
<reference evidence="3" key="1">
    <citation type="submission" date="2023-08" db="EMBL/GenBank/DDBJ databases">
        <title>WGS of pathogenic bacterial species, Los Angeles County Public Health Laboratories.</title>
        <authorList>
            <person name="Garrigues J.M."/>
            <person name="Green N.M."/>
        </authorList>
    </citation>
    <scope>NUCLEOTIDE SEQUENCE</scope>
    <source>
        <strain evidence="3">LACPHL-BACT-2023-00068</strain>
    </source>
</reference>
<organism evidence="3 4">
    <name type="scientific">Pluralibacter gergoviae</name>
    <name type="common">Enterobacter gergoviae</name>
    <dbReference type="NCBI Taxonomy" id="61647"/>
    <lineage>
        <taxon>Bacteria</taxon>
        <taxon>Pseudomonadati</taxon>
        <taxon>Pseudomonadota</taxon>
        <taxon>Gammaproteobacteria</taxon>
        <taxon>Enterobacterales</taxon>
        <taxon>Enterobacteriaceae</taxon>
        <taxon>Pluralibacter</taxon>
    </lineage>
</organism>
<dbReference type="InterPro" id="IPR032710">
    <property type="entry name" value="NTF2-like_dom_sf"/>
</dbReference>
<dbReference type="InterPro" id="IPR009959">
    <property type="entry name" value="Cyclase_SnoaL-like"/>
</dbReference>
<dbReference type="Pfam" id="PF12680">
    <property type="entry name" value="SnoaL_2"/>
    <property type="match status" value="1"/>
</dbReference>
<dbReference type="AlphaFoldDB" id="A0AAW8HR90"/>
<evidence type="ECO:0000256" key="1">
    <source>
        <dbReference type="SAM" id="SignalP"/>
    </source>
</evidence>
<feature type="chain" id="PRO_5043970227" evidence="1">
    <location>
        <begin position="22"/>
        <end position="157"/>
    </location>
</feature>
<name>A0AAW8HR90_PLUGE</name>
<dbReference type="PANTHER" id="PTHR38436:SF1">
    <property type="entry name" value="ESTER CYCLASE"/>
    <property type="match status" value="1"/>
</dbReference>
<keyword evidence="1" id="KW-0732">Signal</keyword>
<dbReference type="GeneID" id="61385048"/>
<evidence type="ECO:0000313" key="3">
    <source>
        <dbReference type="EMBL" id="MDQ2310977.1"/>
    </source>
</evidence>
<protein>
    <submittedName>
        <fullName evidence="3">Nuclear transport factor 2 family protein</fullName>
    </submittedName>
</protein>
<proteinExistence type="predicted"/>
<dbReference type="InterPro" id="IPR037401">
    <property type="entry name" value="SnoaL-like"/>
</dbReference>
<dbReference type="RefSeq" id="WP_053075512.1">
    <property type="nucleotide sequence ID" value="NZ_CBCSIS010000013.1"/>
</dbReference>
<dbReference type="PANTHER" id="PTHR38436">
    <property type="entry name" value="POLYKETIDE CYCLASE SNOAL-LIKE DOMAIN"/>
    <property type="match status" value="1"/>
</dbReference>
<dbReference type="Gene3D" id="3.10.450.50">
    <property type="match status" value="1"/>
</dbReference>
<dbReference type="Proteomes" id="UP001236270">
    <property type="component" value="Unassembled WGS sequence"/>
</dbReference>
<feature type="domain" description="SnoaL-like" evidence="2">
    <location>
        <begin position="47"/>
        <end position="139"/>
    </location>
</feature>